<reference evidence="7" key="1">
    <citation type="submission" date="2020-10" db="EMBL/GenBank/DDBJ databases">
        <authorList>
            <person name="Kadnikov V."/>
            <person name="Beletsky A.V."/>
            <person name="Mardanov A.V."/>
            <person name="Karnachuk O.V."/>
            <person name="Ravin N.V."/>
        </authorList>
    </citation>
    <scope>NUCLEOTIDE SEQUENCE</scope>
    <source>
        <strain evidence="7">Bu02</strain>
    </source>
</reference>
<gene>
    <name evidence="7" type="ORF">IMF26_09735</name>
</gene>
<evidence type="ECO:0000256" key="4">
    <source>
        <dbReference type="ARBA" id="ARBA00022825"/>
    </source>
</evidence>
<feature type="compositionally biased region" description="Basic and acidic residues" evidence="5">
    <location>
        <begin position="139"/>
        <end position="158"/>
    </location>
</feature>
<dbReference type="PANTHER" id="PTHR42776:SF27">
    <property type="entry name" value="DIPEPTIDYL PEPTIDASE FAMILY MEMBER 6"/>
    <property type="match status" value="1"/>
</dbReference>
<dbReference type="InterPro" id="IPR001375">
    <property type="entry name" value="Peptidase_S9_cat"/>
</dbReference>
<sequence length="685" mass="75982">MADKRRLVPEDLYRLVFVSDPQISPDGKRLAYVKTTIDEKTKEYRSRIWVVPTDGSGKPRQFTSGPKQDTTPRWSPDGTKLAFVSDRNGEKQVFVMPTEGGEAYQVTKMRRGATNPVWSPDGSKIAFTALIDPGDSPEEYEKPLDQKAKEEEEKKKKEEPTLLSRIKIKSDAAMGLIGNRRSHIFVIDAEGKGPAKMITSGDFDHSAPQWSPDGRFLAFSANRNEDADYEPWLSDIFVVPAEGGELKKLTRTEGPATAPRWTPDGKFIVYAGHKMEHGGATLTKLWKVPVEGGDPVLLTGSFDRSVGDHMAGDSRFGPSEVGPIISPDGKEIYFLASDSGKTSIYSVPTDGGDVRLVLGGNRQIFGFTLDARGSLAAIAVSDPSMPGEVGVFDLKSGSETILTAENKALTDEVFLSIPEGIEFSAKDGLKEFGWVMKPVGFKPGVKYPAILEVHGGPHSMYGWNFFFEFQLLASRGYVVIYTNPRGGEGFGQDFVKAVIGDYGGKDFEDLMTWVDKALTLGFIDGERLGVTGGSYGGFMTNWIVGHTSRFKAAVTQRSISNWLSFYGVSDIGYTFTEREILGNPWKDTETLWKHSPLAYVESVTTPLLILHSENDMRCPIEQGEQFYVALKRLKKEVEMVRFPGANHELSRSGKPVLRVARLKHILRWFDSHIEKRKEDYDPALE</sequence>
<evidence type="ECO:0000256" key="2">
    <source>
        <dbReference type="ARBA" id="ARBA00022670"/>
    </source>
</evidence>
<dbReference type="InterPro" id="IPR011042">
    <property type="entry name" value="6-blade_b-propeller_TolB-like"/>
</dbReference>
<dbReference type="KEGG" id="fcz:IMF26_09735"/>
<name>A0AAT9LB16_9FIRM</name>
<dbReference type="EMBL" id="CP062796">
    <property type="protein sequence ID" value="QUL98292.1"/>
    <property type="molecule type" value="Genomic_DNA"/>
</dbReference>
<dbReference type="Gene3D" id="3.40.50.1820">
    <property type="entry name" value="alpha/beta hydrolase"/>
    <property type="match status" value="1"/>
</dbReference>
<proteinExistence type="inferred from homology"/>
<evidence type="ECO:0000259" key="6">
    <source>
        <dbReference type="Pfam" id="PF00326"/>
    </source>
</evidence>
<evidence type="ECO:0000256" key="5">
    <source>
        <dbReference type="SAM" id="MobiDB-lite"/>
    </source>
</evidence>
<dbReference type="InterPro" id="IPR011659">
    <property type="entry name" value="WD40"/>
</dbReference>
<dbReference type="Pfam" id="PF07676">
    <property type="entry name" value="PD40"/>
    <property type="match status" value="5"/>
</dbReference>
<evidence type="ECO:0000256" key="1">
    <source>
        <dbReference type="ARBA" id="ARBA00010040"/>
    </source>
</evidence>
<evidence type="ECO:0000256" key="3">
    <source>
        <dbReference type="ARBA" id="ARBA00022801"/>
    </source>
</evidence>
<keyword evidence="4" id="KW-0720">Serine protease</keyword>
<dbReference type="SUPFAM" id="SSF53474">
    <property type="entry name" value="alpha/beta-Hydrolases"/>
    <property type="match status" value="1"/>
</dbReference>
<dbReference type="SUPFAM" id="SSF82171">
    <property type="entry name" value="DPP6 N-terminal domain-like"/>
    <property type="match status" value="1"/>
</dbReference>
<feature type="domain" description="Peptidase S9 prolyl oligopeptidase catalytic" evidence="6">
    <location>
        <begin position="463"/>
        <end position="675"/>
    </location>
</feature>
<feature type="region of interest" description="Disordered" evidence="5">
    <location>
        <begin position="55"/>
        <end position="77"/>
    </location>
</feature>
<accession>A0AAT9LB16</accession>
<keyword evidence="3" id="KW-0378">Hydrolase</keyword>
<dbReference type="GO" id="GO:0004252">
    <property type="term" value="F:serine-type endopeptidase activity"/>
    <property type="evidence" value="ECO:0007669"/>
    <property type="project" value="TreeGrafter"/>
</dbReference>
<dbReference type="InterPro" id="IPR029058">
    <property type="entry name" value="AB_hydrolase_fold"/>
</dbReference>
<dbReference type="FunFam" id="3.40.50.1820:FF:000028">
    <property type="entry name" value="S9 family peptidase"/>
    <property type="match status" value="1"/>
</dbReference>
<dbReference type="AlphaFoldDB" id="A0AAT9LB16"/>
<feature type="compositionally biased region" description="Polar residues" evidence="5">
    <location>
        <begin position="61"/>
        <end position="73"/>
    </location>
</feature>
<dbReference type="GO" id="GO:0006508">
    <property type="term" value="P:proteolysis"/>
    <property type="evidence" value="ECO:0007669"/>
    <property type="project" value="UniProtKB-KW"/>
</dbReference>
<dbReference type="Pfam" id="PF00326">
    <property type="entry name" value="Peptidase_S9"/>
    <property type="match status" value="1"/>
</dbReference>
<keyword evidence="2" id="KW-0645">Protease</keyword>
<evidence type="ECO:0000313" key="7">
    <source>
        <dbReference type="EMBL" id="QUL98292.1"/>
    </source>
</evidence>
<feature type="region of interest" description="Disordered" evidence="5">
    <location>
        <begin position="131"/>
        <end position="158"/>
    </location>
</feature>
<protein>
    <submittedName>
        <fullName evidence="7">S9 family peptidase</fullName>
    </submittedName>
</protein>
<dbReference type="PANTHER" id="PTHR42776">
    <property type="entry name" value="SERINE PEPTIDASE S9 FAMILY MEMBER"/>
    <property type="match status" value="1"/>
</dbReference>
<reference evidence="7" key="2">
    <citation type="journal article" date="2023" name="Biology">
        <title>Prokaryotic Life Associated with Coal-Fire Gas Vents Revealed by Metagenomics.</title>
        <authorList>
            <person name="Kadnikov V.V."/>
            <person name="Mardanov A.V."/>
            <person name="Beletsky A.V."/>
            <person name="Karnachuk O.V."/>
            <person name="Ravin N.V."/>
        </authorList>
    </citation>
    <scope>NUCLEOTIDE SEQUENCE</scope>
    <source>
        <strain evidence="7">Bu02</strain>
    </source>
</reference>
<comment type="similarity">
    <text evidence="1">Belongs to the peptidase S9C family.</text>
</comment>
<dbReference type="Gene3D" id="2.120.10.30">
    <property type="entry name" value="TolB, C-terminal domain"/>
    <property type="match status" value="3"/>
</dbReference>
<organism evidence="7">
    <name type="scientific">Candidatus Fermentithermobacillus carboniphilus</name>
    <dbReference type="NCBI Taxonomy" id="3085328"/>
    <lineage>
        <taxon>Bacteria</taxon>
        <taxon>Bacillati</taxon>
        <taxon>Bacillota</taxon>
        <taxon>Candidatus Fermentithermobacillia</taxon>
        <taxon>Candidatus Fermentithermobacillales</taxon>
        <taxon>Candidatus Fermentithermobacillaceae</taxon>
        <taxon>Candidatus Fermentithermobacillus</taxon>
    </lineage>
</organism>